<dbReference type="AlphaFoldDB" id="A0A088QTY2"/>
<protein>
    <submittedName>
        <fullName evidence="1">Effector protein OEC51</fullName>
    </submittedName>
</protein>
<accession>A0A088QTY2</accession>
<name>A0A088QTY2_9PEZI</name>
<dbReference type="EMBL" id="KM220858">
    <property type="protein sequence ID" value="AIN81201.1"/>
    <property type="molecule type" value="mRNA"/>
</dbReference>
<proteinExistence type="evidence at transcript level"/>
<gene>
    <name evidence="1" type="primary">OEC51</name>
</gene>
<organism evidence="1">
    <name type="scientific">Golovinomyces orontii</name>
    <dbReference type="NCBI Taxonomy" id="62715"/>
    <lineage>
        <taxon>Eukaryota</taxon>
        <taxon>Fungi</taxon>
        <taxon>Dikarya</taxon>
        <taxon>Ascomycota</taxon>
        <taxon>Pezizomycotina</taxon>
        <taxon>Leotiomycetes</taxon>
        <taxon>Erysiphales</taxon>
        <taxon>Erysiphaceae</taxon>
        <taxon>Golovinomyces</taxon>
    </lineage>
</organism>
<sequence length="76" mass="9102">MEATSKATHICKLTPCYDKTVRKIFLNREIRVYKFCKNCKSYRGHRFTGKKLPALNEGERYCTDTRWIPYSDLRCF</sequence>
<dbReference type="InterPro" id="IPR011057">
    <property type="entry name" value="Mss4-like_sf"/>
</dbReference>
<dbReference type="SUPFAM" id="SSF51316">
    <property type="entry name" value="Mss4-like"/>
    <property type="match status" value="1"/>
</dbReference>
<evidence type="ECO:0000313" key="1">
    <source>
        <dbReference type="EMBL" id="AIN81201.1"/>
    </source>
</evidence>
<reference evidence="1" key="1">
    <citation type="journal article" date="2014" name="Cell Host Microbe">
        <title>Convergent targeting of a common host protein-network by pathogen effectors from three kingdoms of life.</title>
        <authorList>
            <person name="Wessling R."/>
            <person name="Epple P.M."/>
            <person name="Altmann S."/>
            <person name="He Y."/>
            <person name="Yang L."/>
            <person name="McDonald N."/>
            <person name="Wiley K."/>
            <person name="Bader K.C."/>
            <person name="Glaesser C."/>
            <person name="Mukhtar M.S."/>
            <person name="Haigis S."/>
            <person name="Ghamsari L."/>
            <person name="Stephens A.E."/>
            <person name="Ecker J.R."/>
            <person name="Vidal M."/>
            <person name="Jones J.D.G."/>
            <person name="Mayer K.F.X."/>
            <person name="Ver Loren van Themaat E."/>
            <person name="Schulze-Lefert P."/>
            <person name="Dangl J.L."/>
            <person name="Panstruga R."/>
            <person name="Braun P."/>
        </authorList>
    </citation>
    <scope>NUCLEOTIDE SEQUENCE</scope>
</reference>
<feature type="non-terminal residue" evidence="1">
    <location>
        <position position="1"/>
    </location>
</feature>